<dbReference type="RefSeq" id="WP_135057274.1">
    <property type="nucleotide sequence ID" value="NZ_JADGLC010000018.1"/>
</dbReference>
<feature type="domain" description="Transferrin-binding protein B C-lobe/N-lobe beta-barrel" evidence="2">
    <location>
        <begin position="306"/>
        <end position="442"/>
    </location>
</feature>
<dbReference type="InterPro" id="IPR011250">
    <property type="entry name" value="OMP/PagP_B-barrel"/>
</dbReference>
<name>A0A4Y9JTZ6_9PAST</name>
<dbReference type="Pfam" id="PF01298">
    <property type="entry name" value="TbpB_B_D"/>
    <property type="match status" value="1"/>
</dbReference>
<evidence type="ECO:0000256" key="1">
    <source>
        <dbReference type="SAM" id="MobiDB-lite"/>
    </source>
</evidence>
<reference evidence="3 4" key="1">
    <citation type="submission" date="2019-03" db="EMBL/GenBank/DDBJ databases">
        <title>Diversity of the mouse oral microbiome.</title>
        <authorList>
            <person name="Joseph S."/>
            <person name="Aduse-Opoku J."/>
            <person name="Curtis M."/>
            <person name="Wade W."/>
            <person name="Hashim A."/>
        </authorList>
    </citation>
    <scope>NUCLEOTIDE SEQUENCE [LARGE SCALE GENOMIC DNA]</scope>
    <source>
        <strain evidence="3 4">WT12</strain>
    </source>
</reference>
<dbReference type="AlphaFoldDB" id="A0A4Y9JTZ6"/>
<dbReference type="InterPro" id="IPR001677">
    <property type="entry name" value="TbpB_B_D"/>
</dbReference>
<evidence type="ECO:0000313" key="4">
    <source>
        <dbReference type="Proteomes" id="UP000297396"/>
    </source>
</evidence>
<gene>
    <name evidence="3" type="ORF">E4T80_08360</name>
</gene>
<evidence type="ECO:0000259" key="2">
    <source>
        <dbReference type="Pfam" id="PF01298"/>
    </source>
</evidence>
<evidence type="ECO:0000313" key="3">
    <source>
        <dbReference type="EMBL" id="TFV09201.1"/>
    </source>
</evidence>
<dbReference type="Gene3D" id="2.40.160.90">
    <property type="match status" value="1"/>
</dbReference>
<comment type="caution">
    <text evidence="3">The sequence shown here is derived from an EMBL/GenBank/DDBJ whole genome shotgun (WGS) entry which is preliminary data.</text>
</comment>
<dbReference type="Proteomes" id="UP000297396">
    <property type="component" value="Unassembled WGS sequence"/>
</dbReference>
<proteinExistence type="predicted"/>
<protein>
    <recommendedName>
        <fullName evidence="2">Transferrin-binding protein B C-lobe/N-lobe beta-barrel domain-containing protein</fullName>
    </recommendedName>
</protein>
<dbReference type="SUPFAM" id="SSF56925">
    <property type="entry name" value="OMPA-like"/>
    <property type="match status" value="1"/>
</dbReference>
<feature type="compositionally biased region" description="Polar residues" evidence="1">
    <location>
        <begin position="458"/>
        <end position="472"/>
    </location>
</feature>
<dbReference type="EMBL" id="SPPA01000018">
    <property type="protein sequence ID" value="TFV09201.1"/>
    <property type="molecule type" value="Genomic_DNA"/>
</dbReference>
<organism evidence="3 4">
    <name type="scientific">Muribacter muris</name>
    <dbReference type="NCBI Taxonomy" id="67855"/>
    <lineage>
        <taxon>Bacteria</taxon>
        <taxon>Pseudomonadati</taxon>
        <taxon>Pseudomonadota</taxon>
        <taxon>Gammaproteobacteria</taxon>
        <taxon>Pasteurellales</taxon>
        <taxon>Pasteurellaceae</taxon>
        <taxon>Muribacter</taxon>
    </lineage>
</organism>
<sequence>MTIPLDPSLDTIVVATGNFKDGQQAAYLEDFDFRGNLNGQVNGAHLLQHIHLTDDGSTIEHYADREGNALTKQNDGSYTKADGTKVNPDDVVISNVADYVLRPGHENGPSRTKTELMGTQKGVALVYQDGRFNYISTDEIELHNEKIADSKGLRNRAEVFNIRDENGNLTGQASSVAEVYGNKTFLAGNSAERQPDTSVPNANLNNAPFLNKGDVEFDGVRGLNGKDYFVGAGRLDEVQYGRVTTKLDKREMADFRDGLPVVDGNKTRIASFGVYGQNGTEDHYFYRGNTGARNALDVAALQNHYKSGNIEYNGHAVTYGLDHSFAATNGLPNALGYQKALVSGTHVKANIDLATNNVTGNLYDVWQHGAAGSVQRVENNLVDFKGSLNTANGGISGTSSHKGAEGTFNANVFGVNAQELGGAVKSKSVEADTSWGAVFGAAAVQPEAVRPQVPTKGLQDSTDGNNSTATGR</sequence>
<dbReference type="OrthoDB" id="5678361at2"/>
<feature type="region of interest" description="Disordered" evidence="1">
    <location>
        <begin position="449"/>
        <end position="472"/>
    </location>
</feature>
<accession>A0A4Y9JTZ6</accession>